<gene>
    <name evidence="8" type="primary">nadE</name>
    <name evidence="11" type="ordered locus">Mpet_1361</name>
</gene>
<dbReference type="GO" id="GO:0004359">
    <property type="term" value="F:glutaminase activity"/>
    <property type="evidence" value="ECO:0007669"/>
    <property type="project" value="InterPro"/>
</dbReference>
<dbReference type="InterPro" id="IPR022310">
    <property type="entry name" value="NAD/GMP_synthase"/>
</dbReference>
<evidence type="ECO:0000256" key="3">
    <source>
        <dbReference type="ARBA" id="ARBA00007145"/>
    </source>
</evidence>
<feature type="binding site" evidence="8">
    <location>
        <position position="520"/>
    </location>
    <ligand>
        <name>deamido-NAD(+)</name>
        <dbReference type="ChEBI" id="CHEBI:58437"/>
        <note>ligand shared between two neighboring subunits</note>
    </ligand>
</feature>
<keyword evidence="7 8" id="KW-0520">NAD</keyword>
<dbReference type="GeneID" id="9743830"/>
<dbReference type="PIRSF" id="PIRSF006630">
    <property type="entry name" value="NADS_GAT"/>
    <property type="match status" value="1"/>
</dbReference>
<accession>E1REV0</accession>
<dbReference type="PANTHER" id="PTHR23090">
    <property type="entry name" value="NH 3 /GLUTAMINE-DEPENDENT NAD + SYNTHETASE"/>
    <property type="match status" value="1"/>
</dbReference>
<feature type="active site" description="Proton acceptor; for glutaminase activity" evidence="8">
    <location>
        <position position="41"/>
    </location>
</feature>
<dbReference type="OrthoDB" id="39312at2157"/>
<dbReference type="NCBIfam" id="TIGR00552">
    <property type="entry name" value="nadE"/>
    <property type="match status" value="1"/>
</dbReference>
<dbReference type="AlphaFoldDB" id="E1REV0"/>
<feature type="binding site" evidence="8">
    <location>
        <position position="188"/>
    </location>
    <ligand>
        <name>L-glutamine</name>
        <dbReference type="ChEBI" id="CHEBI:58359"/>
    </ligand>
</feature>
<feature type="binding site" evidence="8">
    <location>
        <position position="121"/>
    </location>
    <ligand>
        <name>L-glutamine</name>
        <dbReference type="ChEBI" id="CHEBI:58359"/>
    </ligand>
</feature>
<dbReference type="HOGENOM" id="CLU_022313_2_0_2"/>
<evidence type="ECO:0000259" key="10">
    <source>
        <dbReference type="PROSITE" id="PS50263"/>
    </source>
</evidence>
<evidence type="ECO:0000256" key="1">
    <source>
        <dbReference type="ARBA" id="ARBA00005188"/>
    </source>
</evidence>
<dbReference type="GO" id="GO:0005737">
    <property type="term" value="C:cytoplasm"/>
    <property type="evidence" value="ECO:0007669"/>
    <property type="project" value="InterPro"/>
</dbReference>
<keyword evidence="5 8" id="KW-0547">Nucleotide-binding</keyword>
<name>E1REV0_METP4</name>
<dbReference type="SUPFAM" id="SSF52402">
    <property type="entry name" value="Adenine nucleotide alpha hydrolases-like"/>
    <property type="match status" value="1"/>
</dbReference>
<evidence type="ECO:0000256" key="4">
    <source>
        <dbReference type="ARBA" id="ARBA00022598"/>
    </source>
</evidence>
<evidence type="ECO:0000256" key="7">
    <source>
        <dbReference type="ARBA" id="ARBA00023027"/>
    </source>
</evidence>
<feature type="binding site" evidence="8">
    <location>
        <position position="405"/>
    </location>
    <ligand>
        <name>ATP</name>
        <dbReference type="ChEBI" id="CHEBI:30616"/>
    </ligand>
</feature>
<dbReference type="PANTHER" id="PTHR23090:SF9">
    <property type="entry name" value="GLUTAMINE-DEPENDENT NAD(+) SYNTHETASE"/>
    <property type="match status" value="1"/>
</dbReference>
<dbReference type="STRING" id="679926.Mpet_1361"/>
<dbReference type="GO" id="GO:0003952">
    <property type="term" value="F:NAD+ synthase (glutamine-hydrolyzing) activity"/>
    <property type="evidence" value="ECO:0007669"/>
    <property type="project" value="UniProtKB-EC"/>
</dbReference>
<dbReference type="eggNOG" id="arCOG00069">
    <property type="taxonomic scope" value="Archaea"/>
</dbReference>
<evidence type="ECO:0000256" key="5">
    <source>
        <dbReference type="ARBA" id="ARBA00022741"/>
    </source>
</evidence>
<dbReference type="InterPro" id="IPR003694">
    <property type="entry name" value="NAD_synthase"/>
</dbReference>
<comment type="similarity">
    <text evidence="3 8">In the C-terminal section; belongs to the NAD synthetase family.</text>
</comment>
<dbReference type="NCBIfam" id="NF010588">
    <property type="entry name" value="PRK13981.1"/>
    <property type="match status" value="1"/>
</dbReference>
<keyword evidence="6 8" id="KW-0067">ATP-binding</keyword>
<comment type="caution">
    <text evidence="8">Lacks conserved residue(s) required for the propagation of feature annotation.</text>
</comment>
<dbReference type="Pfam" id="PF02540">
    <property type="entry name" value="NAD_synthase"/>
    <property type="match status" value="1"/>
</dbReference>
<comment type="catalytic activity">
    <reaction evidence="8">
        <text>deamido-NAD(+) + L-glutamine + ATP + H2O = L-glutamate + AMP + diphosphate + NAD(+) + H(+)</text>
        <dbReference type="Rhea" id="RHEA:24384"/>
        <dbReference type="ChEBI" id="CHEBI:15377"/>
        <dbReference type="ChEBI" id="CHEBI:15378"/>
        <dbReference type="ChEBI" id="CHEBI:29985"/>
        <dbReference type="ChEBI" id="CHEBI:30616"/>
        <dbReference type="ChEBI" id="CHEBI:33019"/>
        <dbReference type="ChEBI" id="CHEBI:57540"/>
        <dbReference type="ChEBI" id="CHEBI:58359"/>
        <dbReference type="ChEBI" id="CHEBI:58437"/>
        <dbReference type="ChEBI" id="CHEBI:456215"/>
        <dbReference type="EC" id="6.3.5.1"/>
    </reaction>
</comment>
<dbReference type="GO" id="GO:0008795">
    <property type="term" value="F:NAD+ synthase activity"/>
    <property type="evidence" value="ECO:0007669"/>
    <property type="project" value="UniProtKB-UniRule"/>
</dbReference>
<dbReference type="CDD" id="cd07570">
    <property type="entry name" value="GAT_Gln-NAD-synth"/>
    <property type="match status" value="1"/>
</dbReference>
<dbReference type="InterPro" id="IPR014445">
    <property type="entry name" value="Gln-dep_NAD_synthase"/>
</dbReference>
<comment type="function">
    <text evidence="8">Catalyzes the ATP-dependent amidation of deamido-NAD to form NAD. Uses L-glutamine as a nitrogen source.</text>
</comment>
<feature type="binding site" evidence="8">
    <location>
        <position position="381"/>
    </location>
    <ligand>
        <name>deamido-NAD(+)</name>
        <dbReference type="ChEBI" id="CHEBI:58437"/>
        <note>ligand shared between two neighboring subunits</note>
    </ligand>
</feature>
<dbReference type="KEGG" id="mpi:Mpet_1361"/>
<dbReference type="UniPathway" id="UPA00253">
    <property type="reaction ID" value="UER00334"/>
</dbReference>
<dbReference type="Proteomes" id="UP000006565">
    <property type="component" value="Chromosome"/>
</dbReference>
<dbReference type="RefSeq" id="WP_013329298.1">
    <property type="nucleotide sequence ID" value="NC_014507.1"/>
</dbReference>
<dbReference type="InterPro" id="IPR014729">
    <property type="entry name" value="Rossmann-like_a/b/a_fold"/>
</dbReference>
<comment type="pathway">
    <text evidence="1 8">Cofactor biosynthesis; NAD(+) biosynthesis; NAD(+) from deamido-NAD(+) (L-Gln route): step 1/1.</text>
</comment>
<feature type="domain" description="CN hydrolase" evidence="10">
    <location>
        <begin position="1"/>
        <end position="258"/>
    </location>
</feature>
<dbReference type="CDD" id="cd00553">
    <property type="entry name" value="NAD_synthase"/>
    <property type="match status" value="1"/>
</dbReference>
<dbReference type="GO" id="GO:0009435">
    <property type="term" value="P:NAD+ biosynthetic process"/>
    <property type="evidence" value="ECO:0007669"/>
    <property type="project" value="UniProtKB-UniRule"/>
</dbReference>
<dbReference type="GO" id="GO:0005524">
    <property type="term" value="F:ATP binding"/>
    <property type="evidence" value="ECO:0007669"/>
    <property type="project" value="UniProtKB-UniRule"/>
</dbReference>
<evidence type="ECO:0000256" key="9">
    <source>
        <dbReference type="RuleBase" id="RU003811"/>
    </source>
</evidence>
<dbReference type="Gene3D" id="3.60.110.10">
    <property type="entry name" value="Carbon-nitrogen hydrolase"/>
    <property type="match status" value="1"/>
</dbReference>
<dbReference type="PROSITE" id="PS50263">
    <property type="entry name" value="CN_HYDROLASE"/>
    <property type="match status" value="1"/>
</dbReference>
<dbReference type="eggNOG" id="arCOG00062">
    <property type="taxonomic scope" value="Archaea"/>
</dbReference>
<feature type="active site" description="For glutaminase activity" evidence="8">
    <location>
        <position position="115"/>
    </location>
</feature>
<dbReference type="InterPro" id="IPR003010">
    <property type="entry name" value="C-N_Hydrolase"/>
</dbReference>
<evidence type="ECO:0000256" key="8">
    <source>
        <dbReference type="HAMAP-Rule" id="MF_02090"/>
    </source>
</evidence>
<sequence length="550" mass="59953">MRITLVQLDPVVGDIDGNTERIDETLRLCRSDKPDLVVFPELFLTGYPPRDLLERKSFIDRSYRAVKEIMEVSAGFPDTGILFGAPLRTGKETGRGLYNSALLVKDGELPFTQHKSLLPMYDVFDEVRYFDPAPSTGVAALGDTTLGISICEDAWNDPLLFPGRFYTFDPQADLAAKGADLFVNISASPFHAGKECVRFEIFRNHAKKHSVPFVVVNQVGGNDELIFDGRSMCLDAKGDPIVVLSSFEEAIVTIDTNTPGVPGSYRPLGEAESIHRALVLGLRDYVKKCGFSKVIVSLSGGIDSAVVCCLAVEALGPESVVAATMPGPYSSAGSVGDSKALAENLGIRLLEIPVTKIYDTYTGALGDLVDREKEASVTLENIQARIRGNLIMALSNEYGCLVLSTGNKSEMAVGYCTLYGDMSGGLAVISDVPKTTVYKLAREINREWPVIPEAIILKPPSAELRPNQTDQDLLPPYEILDGILEAYIDEMDSPADIVAKGFDKETVEWVVAQVNRNEYKRRQAATGLKVTPKAFGSGRRMPIAAKYYSD</sequence>
<evidence type="ECO:0000256" key="2">
    <source>
        <dbReference type="ARBA" id="ARBA00005859"/>
    </source>
</evidence>
<keyword evidence="12" id="KW-1185">Reference proteome</keyword>
<dbReference type="Gene3D" id="3.40.50.620">
    <property type="entry name" value="HUPs"/>
    <property type="match status" value="1"/>
</dbReference>
<feature type="active site" description="Nucleophile; for glutaminase activity" evidence="8">
    <location>
        <position position="151"/>
    </location>
</feature>
<evidence type="ECO:0000313" key="12">
    <source>
        <dbReference type="Proteomes" id="UP000006565"/>
    </source>
</evidence>
<reference evidence="11 12" key="1">
    <citation type="journal article" date="2010" name="Stand. Genomic Sci.">
        <title>Complete genome sequence of Methanoplanus petrolearius type strain (SEBR 4847).</title>
        <authorList>
            <person name="Brambilla E."/>
            <person name="Djao O.D."/>
            <person name="Daligault H."/>
            <person name="Lapidus A."/>
            <person name="Lucas S."/>
            <person name="Hammon N."/>
            <person name="Nolan M."/>
            <person name="Tice H."/>
            <person name="Cheng J.F."/>
            <person name="Han C."/>
            <person name="Tapia R."/>
            <person name="Goodwin L."/>
            <person name="Pitluck S."/>
            <person name="Liolios K."/>
            <person name="Ivanova N."/>
            <person name="Mavromatis K."/>
            <person name="Mikhailova N."/>
            <person name="Pati A."/>
            <person name="Chen A."/>
            <person name="Palaniappan K."/>
            <person name="Land M."/>
            <person name="Hauser L."/>
            <person name="Chang Y.J."/>
            <person name="Jeffries C.D."/>
            <person name="Rohde M."/>
            <person name="Spring S."/>
            <person name="Sikorski J."/>
            <person name="Goker M."/>
            <person name="Woyke T."/>
            <person name="Bristow J."/>
            <person name="Eisen J.A."/>
            <person name="Markowitz V."/>
            <person name="Hugenholtz P."/>
            <person name="Kyrpides N.C."/>
            <person name="Klenk H.P."/>
        </authorList>
    </citation>
    <scope>NUCLEOTIDE SEQUENCE [LARGE SCALE GENOMIC DNA]</scope>
    <source>
        <strain evidence="12">DSM 11571 / OCM 486 / SEBR 4847</strain>
    </source>
</reference>
<dbReference type="EMBL" id="CP002117">
    <property type="protein sequence ID" value="ADN36121.1"/>
    <property type="molecule type" value="Genomic_DNA"/>
</dbReference>
<feature type="binding site" evidence="8">
    <location>
        <position position="410"/>
    </location>
    <ligand>
        <name>deamido-NAD(+)</name>
        <dbReference type="ChEBI" id="CHEBI:58437"/>
        <note>ligand shared between two neighboring subunits</note>
    </ligand>
</feature>
<organism evidence="11 12">
    <name type="scientific">Methanolacinia petrolearia (strain DSM 11571 / OCM 486 / SEBR 4847)</name>
    <name type="common">Methanoplanus petrolearius</name>
    <dbReference type="NCBI Taxonomy" id="679926"/>
    <lineage>
        <taxon>Archaea</taxon>
        <taxon>Methanobacteriati</taxon>
        <taxon>Methanobacteriota</taxon>
        <taxon>Stenosarchaea group</taxon>
        <taxon>Methanomicrobia</taxon>
        <taxon>Methanomicrobiales</taxon>
        <taxon>Methanomicrobiaceae</taxon>
        <taxon>Methanolacinia</taxon>
    </lineage>
</organism>
<dbReference type="InterPro" id="IPR036526">
    <property type="entry name" value="C-N_Hydrolase_sf"/>
</dbReference>
<feature type="binding site" evidence="8">
    <location>
        <position position="194"/>
    </location>
    <ligand>
        <name>L-glutamine</name>
        <dbReference type="ChEBI" id="CHEBI:58359"/>
    </ligand>
</feature>
<evidence type="ECO:0000313" key="11">
    <source>
        <dbReference type="EMBL" id="ADN36121.1"/>
    </source>
</evidence>
<dbReference type="HAMAP" id="MF_02090">
    <property type="entry name" value="NadE_glutamine_dep"/>
    <property type="match status" value="1"/>
</dbReference>
<comment type="similarity">
    <text evidence="2 9">Belongs to the NAD synthetase family.</text>
</comment>
<evidence type="ECO:0000256" key="6">
    <source>
        <dbReference type="ARBA" id="ARBA00022840"/>
    </source>
</evidence>
<dbReference type="FunFam" id="3.40.50.620:FF:000106">
    <property type="entry name" value="Glutamine-dependent NAD(+) synthetase"/>
    <property type="match status" value="1"/>
</dbReference>
<dbReference type="EC" id="6.3.5.1" evidence="8"/>
<proteinExistence type="inferred from homology"/>
<dbReference type="SUPFAM" id="SSF56317">
    <property type="entry name" value="Carbon-nitrogen hydrolase"/>
    <property type="match status" value="1"/>
</dbReference>
<keyword evidence="4 8" id="KW-0436">Ligase</keyword>
<dbReference type="Pfam" id="PF00795">
    <property type="entry name" value="CN_hydrolase"/>
    <property type="match status" value="1"/>
</dbReference>
<protein>
    <recommendedName>
        <fullName evidence="8">Glutamine-dependent NAD(+) synthetase</fullName>
        <ecNumber evidence="8">6.3.5.1</ecNumber>
    </recommendedName>
    <alternativeName>
        <fullName evidence="8">NAD(+) synthase [glutamine-hydrolyzing]</fullName>
    </alternativeName>
</protein>